<name>L1INN8_GUITC</name>
<feature type="compositionally biased region" description="Acidic residues" evidence="2">
    <location>
        <begin position="412"/>
        <end position="424"/>
    </location>
</feature>
<protein>
    <submittedName>
        <fullName evidence="3 4">Uncharacterized protein</fullName>
    </submittedName>
</protein>
<proteinExistence type="inferred from homology"/>
<dbReference type="GO" id="GO:0072659">
    <property type="term" value="P:protein localization to plasma membrane"/>
    <property type="evidence" value="ECO:0007669"/>
    <property type="project" value="TreeGrafter"/>
</dbReference>
<dbReference type="InterPro" id="IPR051851">
    <property type="entry name" value="EFR3_Homologs"/>
</dbReference>
<dbReference type="EnsemblProtists" id="EKX37868">
    <property type="protein sequence ID" value="EKX37868"/>
    <property type="gene ID" value="GUITHDRAFT_116009"/>
</dbReference>
<evidence type="ECO:0000256" key="1">
    <source>
        <dbReference type="ARBA" id="ARBA00010216"/>
    </source>
</evidence>
<dbReference type="STRING" id="905079.L1INN8"/>
<dbReference type="HOGENOM" id="CLU_330768_0_0_1"/>
<dbReference type="InterPro" id="IPR016024">
    <property type="entry name" value="ARM-type_fold"/>
</dbReference>
<dbReference type="GO" id="GO:0005886">
    <property type="term" value="C:plasma membrane"/>
    <property type="evidence" value="ECO:0007669"/>
    <property type="project" value="TreeGrafter"/>
</dbReference>
<dbReference type="OrthoDB" id="19232at2759"/>
<gene>
    <name evidence="3" type="ORF">GUITHDRAFT_116009</name>
</gene>
<dbReference type="InterPro" id="IPR049152">
    <property type="entry name" value="EFR3-like_ARM"/>
</dbReference>
<feature type="region of interest" description="Disordered" evidence="2">
    <location>
        <begin position="401"/>
        <end position="424"/>
    </location>
</feature>
<dbReference type="EMBL" id="JH993054">
    <property type="protein sequence ID" value="EKX37868.1"/>
    <property type="molecule type" value="Genomic_DNA"/>
</dbReference>
<dbReference type="PaxDb" id="55529-EKX37868"/>
<dbReference type="AlphaFoldDB" id="L1INN8"/>
<evidence type="ECO:0000313" key="3">
    <source>
        <dbReference type="EMBL" id="EKX37868.1"/>
    </source>
</evidence>
<sequence>MPRSLQASEPDGSALEALTVHALTNPKMLPKIVLYLEKIVSKKFARREQQQLQCAVKILLTLIQTCHLELRRFSENVVRVTKFLLRQVELPELYPLGCEVFIKFASYQDGANLSLVLSPFIDDIVRLSHDSQTRPDLRLSIREAGLKAMAVVVRLLDLSLAEHFAKLMPAILVNMNVPSSLDGEGIDRRVKEAASRLFRQVCQCLRPALSQFILKPFFSYLDGTNAWSQGNDVNCFAVESLKLLMASMEPQHNYLLFLEMSRRVEGCNRARADLVVTLCIVRAIAAMAGLVQGTPGPSFYKIFTSILSLFSYQLEMAKKNRELTGNSRPKTSLSPVDKMKLLEQAFRQAAEANASSVRDAGGVLRILDECQTCFERMGGAFSGSPQHLDAMQQLIERAAAVTRRGEEKSGEGGEEGEGAREEEEDSRNFLLGYYVRALKALVNEGILLPPGKNTPSYLIDFIINLLSASSPSLRDLAVGCLRLTVCCVREKSSGSCRDAAWHEHLSPSDQLNIVKTFMLGMTSSRATPQDLVRSSSFLSSLARSGPERWVELVLPWLMEMQRSISTSKQLEDAQEEAENSMLHVKPLQAMWLHSVIASCILSLAHASKNEALASYVHQVLAERRQPGMTCRELRMNDEGELELVSEPSSQPEVASEAKAELTFEQLEGLASEDAGGSTSMALLDVNEVCSALGTGPLLLAKDPSSYPALRRLSSNPQDVKLVSPSRHEVDSSTITSDCSYSASAGLMPPELAAHPILEEGSVESSRLRKESLHPAKLLRAAIQEGAELNSSTDVPHGFEGLRRLIEEEHKRSRGFKTRLLRGELRKETGGRQRLHLLLQDSANDRRTTTILSSRRQRGEHEVDWMRD</sequence>
<dbReference type="GeneID" id="17294599"/>
<accession>L1INN8</accession>
<organism evidence="3">
    <name type="scientific">Guillardia theta (strain CCMP2712)</name>
    <name type="common">Cryptophyte</name>
    <dbReference type="NCBI Taxonomy" id="905079"/>
    <lineage>
        <taxon>Eukaryota</taxon>
        <taxon>Cryptophyceae</taxon>
        <taxon>Pyrenomonadales</taxon>
        <taxon>Geminigeraceae</taxon>
        <taxon>Guillardia</taxon>
    </lineage>
</organism>
<dbReference type="SUPFAM" id="SSF48371">
    <property type="entry name" value="ARM repeat"/>
    <property type="match status" value="1"/>
</dbReference>
<dbReference type="eggNOG" id="KOG1877">
    <property type="taxonomic scope" value="Eukaryota"/>
</dbReference>
<evidence type="ECO:0000313" key="4">
    <source>
        <dbReference type="EnsemblProtists" id="EKX37868"/>
    </source>
</evidence>
<dbReference type="RefSeq" id="XP_005824848.1">
    <property type="nucleotide sequence ID" value="XM_005824791.1"/>
</dbReference>
<comment type="similarity">
    <text evidence="1">Belongs to the EFR3 family.</text>
</comment>
<dbReference type="PANTHER" id="PTHR12444">
    <property type="entry name" value="PROTEIN EFR3 HOMOLOG CMP44E"/>
    <property type="match status" value="1"/>
</dbReference>
<evidence type="ECO:0000313" key="5">
    <source>
        <dbReference type="Proteomes" id="UP000011087"/>
    </source>
</evidence>
<evidence type="ECO:0000256" key="2">
    <source>
        <dbReference type="SAM" id="MobiDB-lite"/>
    </source>
</evidence>
<reference evidence="4" key="3">
    <citation type="submission" date="2016-03" db="UniProtKB">
        <authorList>
            <consortium name="EnsemblProtists"/>
        </authorList>
    </citation>
    <scope>IDENTIFICATION</scope>
</reference>
<dbReference type="Proteomes" id="UP000011087">
    <property type="component" value="Unassembled WGS sequence"/>
</dbReference>
<dbReference type="PANTHER" id="PTHR12444:SF8">
    <property type="entry name" value="PROTEIN EFR3 HOMOLOG CMP44E"/>
    <property type="match status" value="1"/>
</dbReference>
<dbReference type="Pfam" id="PF21052">
    <property type="entry name" value="EFR3_ARM"/>
    <property type="match status" value="1"/>
</dbReference>
<keyword evidence="5" id="KW-1185">Reference proteome</keyword>
<reference evidence="3 5" key="1">
    <citation type="journal article" date="2012" name="Nature">
        <title>Algal genomes reveal evolutionary mosaicism and the fate of nucleomorphs.</title>
        <authorList>
            <consortium name="DOE Joint Genome Institute"/>
            <person name="Curtis B.A."/>
            <person name="Tanifuji G."/>
            <person name="Burki F."/>
            <person name="Gruber A."/>
            <person name="Irimia M."/>
            <person name="Maruyama S."/>
            <person name="Arias M.C."/>
            <person name="Ball S.G."/>
            <person name="Gile G.H."/>
            <person name="Hirakawa Y."/>
            <person name="Hopkins J.F."/>
            <person name="Kuo A."/>
            <person name="Rensing S.A."/>
            <person name="Schmutz J."/>
            <person name="Symeonidi A."/>
            <person name="Elias M."/>
            <person name="Eveleigh R.J."/>
            <person name="Herman E.K."/>
            <person name="Klute M.J."/>
            <person name="Nakayama T."/>
            <person name="Obornik M."/>
            <person name="Reyes-Prieto A."/>
            <person name="Armbrust E.V."/>
            <person name="Aves S.J."/>
            <person name="Beiko R.G."/>
            <person name="Coutinho P."/>
            <person name="Dacks J.B."/>
            <person name="Durnford D.G."/>
            <person name="Fast N.M."/>
            <person name="Green B.R."/>
            <person name="Grisdale C.J."/>
            <person name="Hempel F."/>
            <person name="Henrissat B."/>
            <person name="Hoppner M.P."/>
            <person name="Ishida K."/>
            <person name="Kim E."/>
            <person name="Koreny L."/>
            <person name="Kroth P.G."/>
            <person name="Liu Y."/>
            <person name="Malik S.B."/>
            <person name="Maier U.G."/>
            <person name="McRose D."/>
            <person name="Mock T."/>
            <person name="Neilson J.A."/>
            <person name="Onodera N.T."/>
            <person name="Poole A.M."/>
            <person name="Pritham E.J."/>
            <person name="Richards T.A."/>
            <person name="Rocap G."/>
            <person name="Roy S.W."/>
            <person name="Sarai C."/>
            <person name="Schaack S."/>
            <person name="Shirato S."/>
            <person name="Slamovits C.H."/>
            <person name="Spencer D.F."/>
            <person name="Suzuki S."/>
            <person name="Worden A.Z."/>
            <person name="Zauner S."/>
            <person name="Barry K."/>
            <person name="Bell C."/>
            <person name="Bharti A.K."/>
            <person name="Crow J.A."/>
            <person name="Grimwood J."/>
            <person name="Kramer R."/>
            <person name="Lindquist E."/>
            <person name="Lucas S."/>
            <person name="Salamov A."/>
            <person name="McFadden G.I."/>
            <person name="Lane C.E."/>
            <person name="Keeling P.J."/>
            <person name="Gray M.W."/>
            <person name="Grigoriev I.V."/>
            <person name="Archibald J.M."/>
        </authorList>
    </citation>
    <scope>NUCLEOTIDE SEQUENCE</scope>
    <source>
        <strain evidence="3 5">CCMP2712</strain>
    </source>
</reference>
<dbReference type="KEGG" id="gtt:GUITHDRAFT_116009"/>
<reference evidence="5" key="2">
    <citation type="submission" date="2012-11" db="EMBL/GenBank/DDBJ databases">
        <authorList>
            <person name="Kuo A."/>
            <person name="Curtis B.A."/>
            <person name="Tanifuji G."/>
            <person name="Burki F."/>
            <person name="Gruber A."/>
            <person name="Irimia M."/>
            <person name="Maruyama S."/>
            <person name="Arias M.C."/>
            <person name="Ball S.G."/>
            <person name="Gile G.H."/>
            <person name="Hirakawa Y."/>
            <person name="Hopkins J.F."/>
            <person name="Rensing S.A."/>
            <person name="Schmutz J."/>
            <person name="Symeonidi A."/>
            <person name="Elias M."/>
            <person name="Eveleigh R.J."/>
            <person name="Herman E.K."/>
            <person name="Klute M.J."/>
            <person name="Nakayama T."/>
            <person name="Obornik M."/>
            <person name="Reyes-Prieto A."/>
            <person name="Armbrust E.V."/>
            <person name="Aves S.J."/>
            <person name="Beiko R.G."/>
            <person name="Coutinho P."/>
            <person name="Dacks J.B."/>
            <person name="Durnford D.G."/>
            <person name="Fast N.M."/>
            <person name="Green B.R."/>
            <person name="Grisdale C."/>
            <person name="Hempe F."/>
            <person name="Henrissat B."/>
            <person name="Hoppner M.P."/>
            <person name="Ishida K.-I."/>
            <person name="Kim E."/>
            <person name="Koreny L."/>
            <person name="Kroth P.G."/>
            <person name="Liu Y."/>
            <person name="Malik S.-B."/>
            <person name="Maier U.G."/>
            <person name="McRose D."/>
            <person name="Mock T."/>
            <person name="Neilson J.A."/>
            <person name="Onodera N.T."/>
            <person name="Poole A.M."/>
            <person name="Pritham E.J."/>
            <person name="Richards T.A."/>
            <person name="Rocap G."/>
            <person name="Roy S.W."/>
            <person name="Sarai C."/>
            <person name="Schaack S."/>
            <person name="Shirato S."/>
            <person name="Slamovits C.H."/>
            <person name="Spencer D.F."/>
            <person name="Suzuki S."/>
            <person name="Worden A.Z."/>
            <person name="Zauner S."/>
            <person name="Barry K."/>
            <person name="Bell C."/>
            <person name="Bharti A.K."/>
            <person name="Crow J.A."/>
            <person name="Grimwood J."/>
            <person name="Kramer R."/>
            <person name="Lindquist E."/>
            <person name="Lucas S."/>
            <person name="Salamov A."/>
            <person name="McFadden G.I."/>
            <person name="Lane C.E."/>
            <person name="Keeling P.J."/>
            <person name="Gray M.W."/>
            <person name="Grigoriev I.V."/>
            <person name="Archibald J.M."/>
        </authorList>
    </citation>
    <scope>NUCLEOTIDE SEQUENCE</scope>
    <source>
        <strain evidence="5">CCMP2712</strain>
    </source>
</reference>